<dbReference type="InterPro" id="IPR001387">
    <property type="entry name" value="Cro/C1-type_HTH"/>
</dbReference>
<dbReference type="EMBL" id="BAABJP010000001">
    <property type="protein sequence ID" value="GAA5147153.1"/>
    <property type="molecule type" value="Genomic_DNA"/>
</dbReference>
<dbReference type="RefSeq" id="WP_345702515.1">
    <property type="nucleotide sequence ID" value="NZ_BAABJP010000001.1"/>
</dbReference>
<gene>
    <name evidence="2" type="ORF">GCM10023321_07720</name>
</gene>
<evidence type="ECO:0000313" key="2">
    <source>
        <dbReference type="EMBL" id="GAA5147153.1"/>
    </source>
</evidence>
<accession>A0ABP9PIQ2</accession>
<dbReference type="Proteomes" id="UP001428817">
    <property type="component" value="Unassembled WGS sequence"/>
</dbReference>
<dbReference type="PROSITE" id="PS50943">
    <property type="entry name" value="HTH_CROC1"/>
    <property type="match status" value="1"/>
</dbReference>
<dbReference type="Pfam" id="PF01381">
    <property type="entry name" value="HTH_3"/>
    <property type="match status" value="1"/>
</dbReference>
<evidence type="ECO:0000313" key="3">
    <source>
        <dbReference type="Proteomes" id="UP001428817"/>
    </source>
</evidence>
<feature type="domain" description="HTH cro/C1-type" evidence="1">
    <location>
        <begin position="15"/>
        <end position="69"/>
    </location>
</feature>
<dbReference type="InterPro" id="IPR010982">
    <property type="entry name" value="Lambda_DNA-bd_dom_sf"/>
</dbReference>
<name>A0ABP9PIQ2_9PSEU</name>
<reference evidence="3" key="1">
    <citation type="journal article" date="2019" name="Int. J. Syst. Evol. Microbiol.">
        <title>The Global Catalogue of Microorganisms (GCM) 10K type strain sequencing project: providing services to taxonomists for standard genome sequencing and annotation.</title>
        <authorList>
            <consortium name="The Broad Institute Genomics Platform"/>
            <consortium name="The Broad Institute Genome Sequencing Center for Infectious Disease"/>
            <person name="Wu L."/>
            <person name="Ma J."/>
        </authorList>
    </citation>
    <scope>NUCLEOTIDE SEQUENCE [LARGE SCALE GENOMIC DNA]</scope>
    <source>
        <strain evidence="3">JCM 18303</strain>
    </source>
</reference>
<protein>
    <recommendedName>
        <fullName evidence="1">HTH cro/C1-type domain-containing protein</fullName>
    </recommendedName>
</protein>
<dbReference type="Gene3D" id="1.10.260.40">
    <property type="entry name" value="lambda repressor-like DNA-binding domains"/>
    <property type="match status" value="1"/>
</dbReference>
<keyword evidence="3" id="KW-1185">Reference proteome</keyword>
<proteinExistence type="predicted"/>
<comment type="caution">
    <text evidence="2">The sequence shown here is derived from an EMBL/GenBank/DDBJ whole genome shotgun (WGS) entry which is preliminary data.</text>
</comment>
<evidence type="ECO:0000259" key="1">
    <source>
        <dbReference type="PROSITE" id="PS50943"/>
    </source>
</evidence>
<sequence>MTDRRLFKFCVAGLVRAVRRRADLSQRELAARAGVSRSTVNRVEAGGYAPSLAMLSRLLAVADVHLVAVDGQGHVVPPLRAWDNTKDGANRHFPAHLDTVLDPRDGEWWGDRFGLARPPETYHRDRRLRDAQRARSRWEVRGMQSDRASEPPIPIVRDGRLLRFG</sequence>
<dbReference type="CDD" id="cd00093">
    <property type="entry name" value="HTH_XRE"/>
    <property type="match status" value="1"/>
</dbReference>
<dbReference type="SUPFAM" id="SSF47413">
    <property type="entry name" value="lambda repressor-like DNA-binding domains"/>
    <property type="match status" value="1"/>
</dbReference>
<dbReference type="SMART" id="SM00530">
    <property type="entry name" value="HTH_XRE"/>
    <property type="match status" value="1"/>
</dbReference>
<organism evidence="2 3">
    <name type="scientific">Pseudonocardia eucalypti</name>
    <dbReference type="NCBI Taxonomy" id="648755"/>
    <lineage>
        <taxon>Bacteria</taxon>
        <taxon>Bacillati</taxon>
        <taxon>Actinomycetota</taxon>
        <taxon>Actinomycetes</taxon>
        <taxon>Pseudonocardiales</taxon>
        <taxon>Pseudonocardiaceae</taxon>
        <taxon>Pseudonocardia</taxon>
    </lineage>
</organism>